<feature type="transmembrane region" description="Helical" evidence="6">
    <location>
        <begin position="143"/>
        <end position="167"/>
    </location>
</feature>
<evidence type="ECO:0000313" key="8">
    <source>
        <dbReference type="Proteomes" id="UP000029734"/>
    </source>
</evidence>
<dbReference type="Proteomes" id="UP000029734">
    <property type="component" value="Unassembled WGS sequence"/>
</dbReference>
<evidence type="ECO:0000256" key="4">
    <source>
        <dbReference type="ARBA" id="ARBA00022989"/>
    </source>
</evidence>
<keyword evidence="3 6" id="KW-0812">Transmembrane</keyword>
<feature type="transmembrane region" description="Helical" evidence="6">
    <location>
        <begin position="38"/>
        <end position="65"/>
    </location>
</feature>
<evidence type="ECO:0000256" key="2">
    <source>
        <dbReference type="ARBA" id="ARBA00022475"/>
    </source>
</evidence>
<comment type="subcellular location">
    <subcellularLocation>
        <location evidence="1">Cell membrane</location>
        <topology evidence="1">Multi-pass membrane protein</topology>
    </subcellularLocation>
</comment>
<dbReference type="AlphaFoldDB" id="A0A098M2X8"/>
<dbReference type="Pfam" id="PF01810">
    <property type="entry name" value="LysE"/>
    <property type="match status" value="1"/>
</dbReference>
<dbReference type="STRING" id="268407.PWYN_19075"/>
<feature type="transmembrane region" description="Helical" evidence="6">
    <location>
        <begin position="109"/>
        <end position="131"/>
    </location>
</feature>
<gene>
    <name evidence="7" type="ORF">PWYN_19075</name>
</gene>
<dbReference type="GO" id="GO:0005886">
    <property type="term" value="C:plasma membrane"/>
    <property type="evidence" value="ECO:0007669"/>
    <property type="project" value="UniProtKB-SubCell"/>
</dbReference>
<evidence type="ECO:0000256" key="3">
    <source>
        <dbReference type="ARBA" id="ARBA00022692"/>
    </source>
</evidence>
<sequence>MTVFLKGLIIGLSIAAPVGPIGILCIRRTLNQGRLYGFISGAGAATADAFYGCVAAFGLTIISHFLMEQRLWIQFVGGLFLLYMGIQSMRSVPSTNTRISSSEGLLTSYLSTFILTITNPMTILAFIGVFAGLGISSGSNTEAIFLVTGVFMGSLFWWLLLSNGIGLIKGFMNNNLMAWINRCSGMVLIIFGIVALIKIYL</sequence>
<dbReference type="RefSeq" id="WP_036655043.1">
    <property type="nucleotide sequence ID" value="NZ_JQCR01000003.1"/>
</dbReference>
<dbReference type="OrthoDB" id="7874789at2"/>
<protein>
    <submittedName>
        <fullName evidence="7">Lysine transporter LysE</fullName>
    </submittedName>
</protein>
<dbReference type="InterPro" id="IPR001123">
    <property type="entry name" value="LeuE-type"/>
</dbReference>
<name>A0A098M2X8_9BACL</name>
<organism evidence="7 8">
    <name type="scientific">Paenibacillus wynnii</name>
    <dbReference type="NCBI Taxonomy" id="268407"/>
    <lineage>
        <taxon>Bacteria</taxon>
        <taxon>Bacillati</taxon>
        <taxon>Bacillota</taxon>
        <taxon>Bacilli</taxon>
        <taxon>Bacillales</taxon>
        <taxon>Paenibacillaceae</taxon>
        <taxon>Paenibacillus</taxon>
    </lineage>
</organism>
<feature type="transmembrane region" description="Helical" evidence="6">
    <location>
        <begin position="71"/>
        <end position="89"/>
    </location>
</feature>
<feature type="transmembrane region" description="Helical" evidence="6">
    <location>
        <begin position="179"/>
        <end position="200"/>
    </location>
</feature>
<dbReference type="PANTHER" id="PTHR30086">
    <property type="entry name" value="ARGININE EXPORTER PROTEIN ARGO"/>
    <property type="match status" value="1"/>
</dbReference>
<comment type="caution">
    <text evidence="7">The sequence shown here is derived from an EMBL/GenBank/DDBJ whole genome shotgun (WGS) entry which is preliminary data.</text>
</comment>
<proteinExistence type="predicted"/>
<evidence type="ECO:0000256" key="1">
    <source>
        <dbReference type="ARBA" id="ARBA00004651"/>
    </source>
</evidence>
<dbReference type="PANTHER" id="PTHR30086:SF20">
    <property type="entry name" value="ARGININE EXPORTER PROTEIN ARGO-RELATED"/>
    <property type="match status" value="1"/>
</dbReference>
<keyword evidence="2" id="KW-1003">Cell membrane</keyword>
<reference evidence="7 8" key="1">
    <citation type="submission" date="2014-08" db="EMBL/GenBank/DDBJ databases">
        <authorList>
            <person name="den Bakker H.C."/>
        </authorList>
    </citation>
    <scope>NUCLEOTIDE SEQUENCE [LARGE SCALE GENOMIC DNA]</scope>
    <source>
        <strain evidence="7 8">DSM 18334</strain>
    </source>
</reference>
<evidence type="ECO:0000256" key="5">
    <source>
        <dbReference type="ARBA" id="ARBA00023136"/>
    </source>
</evidence>
<reference evidence="7 8" key="2">
    <citation type="submission" date="2014-10" db="EMBL/GenBank/DDBJ databases">
        <title>Comparative genomics of the Paenibacillus odorifer group.</title>
        <authorList>
            <person name="Tsai Y.-C."/>
            <person name="Martin N."/>
            <person name="Korlach J."/>
            <person name="Wiedmann M."/>
        </authorList>
    </citation>
    <scope>NUCLEOTIDE SEQUENCE [LARGE SCALE GENOMIC DNA]</scope>
    <source>
        <strain evidence="7 8">DSM 18334</strain>
    </source>
</reference>
<keyword evidence="8" id="KW-1185">Reference proteome</keyword>
<keyword evidence="5 6" id="KW-0472">Membrane</keyword>
<accession>A0A098M2X8</accession>
<keyword evidence="4 6" id="KW-1133">Transmembrane helix</keyword>
<feature type="transmembrane region" description="Helical" evidence="6">
    <location>
        <begin position="6"/>
        <end position="26"/>
    </location>
</feature>
<dbReference type="eggNOG" id="COG1279">
    <property type="taxonomic scope" value="Bacteria"/>
</dbReference>
<dbReference type="GO" id="GO:0015171">
    <property type="term" value="F:amino acid transmembrane transporter activity"/>
    <property type="evidence" value="ECO:0007669"/>
    <property type="project" value="TreeGrafter"/>
</dbReference>
<dbReference type="EMBL" id="JQCR01000003">
    <property type="protein sequence ID" value="KGE16799.1"/>
    <property type="molecule type" value="Genomic_DNA"/>
</dbReference>
<evidence type="ECO:0000313" key="7">
    <source>
        <dbReference type="EMBL" id="KGE16799.1"/>
    </source>
</evidence>
<evidence type="ECO:0000256" key="6">
    <source>
        <dbReference type="SAM" id="Phobius"/>
    </source>
</evidence>